<sequence>MRTTLSNSPYLGDRLPVSKTITKGCYVIALMFGGYYLLRVLMLTMLFLLLWIDGSSNSLTLMFELFRSPLVWNSGQEAMLSLLDEVNLYLLPLQAVAGFFTVRRWTRGLGGKGWHPVRLSSSWLLPVMSLTMLAMTVWASFLLLPPSEIVRRALWVWLIVDTMLGALPAFALIASELREIQGLCRLRGQQFSSTV</sequence>
<evidence type="ECO:0000313" key="3">
    <source>
        <dbReference type="Proteomes" id="UP000033070"/>
    </source>
</evidence>
<feature type="transmembrane region" description="Helical" evidence="1">
    <location>
        <begin position="155"/>
        <end position="177"/>
    </location>
</feature>
<gene>
    <name evidence="2" type="ORF">OYT1_ch0882</name>
</gene>
<accession>A0A2Z6GB34</accession>
<dbReference type="KEGG" id="fam:OYT1_ch0882"/>
<name>A0A2Z6GB34_9PROT</name>
<proteinExistence type="predicted"/>
<feature type="transmembrane region" description="Helical" evidence="1">
    <location>
        <begin position="123"/>
        <end position="143"/>
    </location>
</feature>
<keyword evidence="3" id="KW-1185">Reference proteome</keyword>
<protein>
    <submittedName>
        <fullName evidence="2">Uncharacterized protein</fullName>
    </submittedName>
</protein>
<dbReference type="AlphaFoldDB" id="A0A2Z6GB34"/>
<dbReference type="EMBL" id="AP018738">
    <property type="protein sequence ID" value="BBE50445.1"/>
    <property type="molecule type" value="Genomic_DNA"/>
</dbReference>
<evidence type="ECO:0000256" key="1">
    <source>
        <dbReference type="SAM" id="Phobius"/>
    </source>
</evidence>
<reference evidence="2 3" key="1">
    <citation type="submission" date="2018-06" db="EMBL/GenBank/DDBJ databases">
        <title>OYT1 Genome Sequencing.</title>
        <authorList>
            <person name="Kato S."/>
            <person name="Itoh T."/>
            <person name="Ohkuma M."/>
        </authorList>
    </citation>
    <scope>NUCLEOTIDE SEQUENCE [LARGE SCALE GENOMIC DNA]</scope>
    <source>
        <strain evidence="2 3">OYT1</strain>
    </source>
</reference>
<organism evidence="2 3">
    <name type="scientific">Ferriphaselus amnicola</name>
    <dbReference type="NCBI Taxonomy" id="1188319"/>
    <lineage>
        <taxon>Bacteria</taxon>
        <taxon>Pseudomonadati</taxon>
        <taxon>Pseudomonadota</taxon>
        <taxon>Betaproteobacteria</taxon>
        <taxon>Nitrosomonadales</taxon>
        <taxon>Gallionellaceae</taxon>
        <taxon>Ferriphaselus</taxon>
    </lineage>
</organism>
<dbReference type="STRING" id="1188319.OYT1_01751"/>
<feature type="transmembrane region" description="Helical" evidence="1">
    <location>
        <begin position="86"/>
        <end position="102"/>
    </location>
</feature>
<dbReference type="Proteomes" id="UP000033070">
    <property type="component" value="Chromosome"/>
</dbReference>
<keyword evidence="1" id="KW-1133">Transmembrane helix</keyword>
<evidence type="ECO:0000313" key="2">
    <source>
        <dbReference type="EMBL" id="BBE50445.1"/>
    </source>
</evidence>
<keyword evidence="1" id="KW-0812">Transmembrane</keyword>
<keyword evidence="1" id="KW-0472">Membrane</keyword>